<dbReference type="AlphaFoldDB" id="A0AAQ3T0H5"/>
<protein>
    <recommendedName>
        <fullName evidence="1">FBD domain-containing protein</fullName>
    </recommendedName>
</protein>
<gene>
    <name evidence="2" type="ORF">U9M48_013953</name>
</gene>
<evidence type="ECO:0000313" key="2">
    <source>
        <dbReference type="EMBL" id="WVZ64443.1"/>
    </source>
</evidence>
<keyword evidence="3" id="KW-1185">Reference proteome</keyword>
<dbReference type="InterPro" id="IPR055302">
    <property type="entry name" value="F-box_dom-containing"/>
</dbReference>
<dbReference type="SUPFAM" id="SSF52047">
    <property type="entry name" value="RNI-like"/>
    <property type="match status" value="1"/>
</dbReference>
<dbReference type="Gene3D" id="3.80.10.10">
    <property type="entry name" value="Ribonuclease Inhibitor"/>
    <property type="match status" value="1"/>
</dbReference>
<dbReference type="Pfam" id="PF07723">
    <property type="entry name" value="LRR_2"/>
    <property type="match status" value="1"/>
</dbReference>
<dbReference type="InterPro" id="IPR032675">
    <property type="entry name" value="LRR_dom_sf"/>
</dbReference>
<dbReference type="SMART" id="SM00579">
    <property type="entry name" value="FBD"/>
    <property type="match status" value="1"/>
</dbReference>
<dbReference type="InterPro" id="IPR013101">
    <property type="entry name" value="LRR_PRU1-like"/>
</dbReference>
<dbReference type="Proteomes" id="UP001341281">
    <property type="component" value="Chromosome 03"/>
</dbReference>
<sequence length="295" mass="33842">MTTEKTTWLTLLEFPHLNQLTLRSVDIVPESSLHGFLSRCPVLESLTLMSVNISESGLLSVLSSCPVLRSLSLQHNTTGHSRIRITSSSLQRLVITKSNRLPQDPFEVIVENAPSLERLVPPDGWFNVRVIHAPKLNMLRLRLETKVFMNSKPVSLNNAMRGVKILTLMTAHAPHLVIHFLRRFPCVEHLYFTVSKIEENPLIENVQPNTSLECLDAHLKTLCLTQYRGYKAQVKLIRFFLLNAKVLESMKLVVNRSKYMCDNEWIARQYKELQLDNRASQGAKFDFERSHLFPV</sequence>
<feature type="domain" description="FBD" evidence="1">
    <location>
        <begin position="213"/>
        <end position="288"/>
    </location>
</feature>
<dbReference type="Pfam" id="PF08387">
    <property type="entry name" value="FBD"/>
    <property type="match status" value="1"/>
</dbReference>
<dbReference type="InterPro" id="IPR055411">
    <property type="entry name" value="LRR_FXL15/At3g58940/PEG3-like"/>
</dbReference>
<dbReference type="Pfam" id="PF24758">
    <property type="entry name" value="LRR_At5g56370"/>
    <property type="match status" value="1"/>
</dbReference>
<dbReference type="EMBL" id="CP144747">
    <property type="protein sequence ID" value="WVZ64443.1"/>
    <property type="molecule type" value="Genomic_DNA"/>
</dbReference>
<proteinExistence type="predicted"/>
<reference evidence="2 3" key="1">
    <citation type="submission" date="2024-02" db="EMBL/GenBank/DDBJ databases">
        <title>High-quality chromosome-scale genome assembly of Pensacola bahiagrass (Paspalum notatum Flugge var. saurae).</title>
        <authorList>
            <person name="Vega J.M."/>
            <person name="Podio M."/>
            <person name="Orjuela J."/>
            <person name="Siena L.A."/>
            <person name="Pessino S.C."/>
            <person name="Combes M.C."/>
            <person name="Mariac C."/>
            <person name="Albertini E."/>
            <person name="Pupilli F."/>
            <person name="Ortiz J.P.A."/>
            <person name="Leblanc O."/>
        </authorList>
    </citation>
    <scope>NUCLEOTIDE SEQUENCE [LARGE SCALE GENOMIC DNA]</scope>
    <source>
        <strain evidence="2">R1</strain>
        <tissue evidence="2">Leaf</tissue>
    </source>
</reference>
<dbReference type="InterPro" id="IPR006566">
    <property type="entry name" value="FBD"/>
</dbReference>
<organism evidence="2 3">
    <name type="scientific">Paspalum notatum var. saurae</name>
    <dbReference type="NCBI Taxonomy" id="547442"/>
    <lineage>
        <taxon>Eukaryota</taxon>
        <taxon>Viridiplantae</taxon>
        <taxon>Streptophyta</taxon>
        <taxon>Embryophyta</taxon>
        <taxon>Tracheophyta</taxon>
        <taxon>Spermatophyta</taxon>
        <taxon>Magnoliopsida</taxon>
        <taxon>Liliopsida</taxon>
        <taxon>Poales</taxon>
        <taxon>Poaceae</taxon>
        <taxon>PACMAD clade</taxon>
        <taxon>Panicoideae</taxon>
        <taxon>Andropogonodae</taxon>
        <taxon>Paspaleae</taxon>
        <taxon>Paspalinae</taxon>
        <taxon>Paspalum</taxon>
    </lineage>
</organism>
<accession>A0AAQ3T0H5</accession>
<dbReference type="PANTHER" id="PTHR32141">
    <property type="match status" value="1"/>
</dbReference>
<name>A0AAQ3T0H5_PASNO</name>
<dbReference type="PANTHER" id="PTHR32141:SF179">
    <property type="entry name" value="F-BOX DOMAIN-CONTAINING PROTEIN"/>
    <property type="match status" value="1"/>
</dbReference>
<evidence type="ECO:0000313" key="3">
    <source>
        <dbReference type="Proteomes" id="UP001341281"/>
    </source>
</evidence>
<evidence type="ECO:0000259" key="1">
    <source>
        <dbReference type="SMART" id="SM00579"/>
    </source>
</evidence>